<dbReference type="Proteomes" id="UP000077266">
    <property type="component" value="Unassembled WGS sequence"/>
</dbReference>
<evidence type="ECO:0000313" key="2">
    <source>
        <dbReference type="EMBL" id="KZV80353.1"/>
    </source>
</evidence>
<dbReference type="EMBL" id="KV426493">
    <property type="protein sequence ID" value="KZV80353.1"/>
    <property type="molecule type" value="Genomic_DNA"/>
</dbReference>
<gene>
    <name evidence="2" type="ORF">EXIGLDRAFT_733210</name>
</gene>
<feature type="region of interest" description="Disordered" evidence="1">
    <location>
        <begin position="124"/>
        <end position="179"/>
    </location>
</feature>
<evidence type="ECO:0000313" key="3">
    <source>
        <dbReference type="Proteomes" id="UP000077266"/>
    </source>
</evidence>
<feature type="region of interest" description="Disordered" evidence="1">
    <location>
        <begin position="216"/>
        <end position="235"/>
    </location>
</feature>
<dbReference type="AlphaFoldDB" id="A0A165BCZ6"/>
<dbReference type="InParanoid" id="A0A165BCZ6"/>
<name>A0A165BCZ6_EXIGL</name>
<proteinExistence type="predicted"/>
<evidence type="ECO:0000256" key="1">
    <source>
        <dbReference type="SAM" id="MobiDB-lite"/>
    </source>
</evidence>
<accession>A0A165BCZ6</accession>
<sequence>MTSRELCRPFLKVAHLPRNKRQTVLVVGPTHKSVQRPIQRSPETIVPTRQIRHAKHGAGRRFLRSPDRTRIPSRAQDATSNVKWWARAEGSKTPLTTPAAPHDALVHKTGRNFARAQTSFLTMSSYNGDSDSEPDGSPTPSRPAYNSDIFASTGPAQSSTSARSTAGPARTKSGPPARAVAAPYHVSSAWTSKPALAPPSPARVVLERRRTPYAGSGPVALASASTRTAPTRVTSTPSLMDHIPSKLSFFTVRVTTDGVDREQFAELFHSCVHCGRCVFTATYENGHKLVCLAANR</sequence>
<reference evidence="2 3" key="1">
    <citation type="journal article" date="2016" name="Mol. Biol. Evol.">
        <title>Comparative Genomics of Early-Diverging Mushroom-Forming Fungi Provides Insights into the Origins of Lignocellulose Decay Capabilities.</title>
        <authorList>
            <person name="Nagy L.G."/>
            <person name="Riley R."/>
            <person name="Tritt A."/>
            <person name="Adam C."/>
            <person name="Daum C."/>
            <person name="Floudas D."/>
            <person name="Sun H."/>
            <person name="Yadav J.S."/>
            <person name="Pangilinan J."/>
            <person name="Larsson K.H."/>
            <person name="Matsuura K."/>
            <person name="Barry K."/>
            <person name="Labutti K."/>
            <person name="Kuo R."/>
            <person name="Ohm R.A."/>
            <person name="Bhattacharya S.S."/>
            <person name="Shirouzu T."/>
            <person name="Yoshinaga Y."/>
            <person name="Martin F.M."/>
            <person name="Grigoriev I.V."/>
            <person name="Hibbett D.S."/>
        </authorList>
    </citation>
    <scope>NUCLEOTIDE SEQUENCE [LARGE SCALE GENOMIC DNA]</scope>
    <source>
        <strain evidence="2 3">HHB12029</strain>
    </source>
</reference>
<organism evidence="2 3">
    <name type="scientific">Exidia glandulosa HHB12029</name>
    <dbReference type="NCBI Taxonomy" id="1314781"/>
    <lineage>
        <taxon>Eukaryota</taxon>
        <taxon>Fungi</taxon>
        <taxon>Dikarya</taxon>
        <taxon>Basidiomycota</taxon>
        <taxon>Agaricomycotina</taxon>
        <taxon>Agaricomycetes</taxon>
        <taxon>Auriculariales</taxon>
        <taxon>Exidiaceae</taxon>
        <taxon>Exidia</taxon>
    </lineage>
</organism>
<feature type="compositionally biased region" description="Polar residues" evidence="1">
    <location>
        <begin position="154"/>
        <end position="164"/>
    </location>
</feature>
<feature type="compositionally biased region" description="Polar residues" evidence="1">
    <location>
        <begin position="223"/>
        <end position="235"/>
    </location>
</feature>
<keyword evidence="3" id="KW-1185">Reference proteome</keyword>
<protein>
    <submittedName>
        <fullName evidence="2">Uncharacterized protein</fullName>
    </submittedName>
</protein>